<keyword evidence="2" id="KW-0902">Two-component regulatory system</keyword>
<keyword evidence="5" id="KW-0010">Activator</keyword>
<sequence>MKSVLVVDDEPSIVKLLKYNLQQANFEVVTADNGKSAVELAKQTNFDIILLDLMLPQLTGEEVLKVLRRDGINTPVIVITAKDSEFDRVLGLEIGADDYVTKPFSPREVLARINAVLRRTTETQLVNSNKVASIQRVKVDEQLVTATLDGHELVLTPKEFKLLAYLAKHPKQVLSREQLAKAIWGTDYVGDSRMVDMQIAHLREKMEADPKHPEMLTTVRGFGYRFDTEPK</sequence>
<dbReference type="Gene3D" id="1.10.10.10">
    <property type="entry name" value="Winged helix-like DNA-binding domain superfamily/Winged helix DNA-binding domain"/>
    <property type="match status" value="1"/>
</dbReference>
<dbReference type="Pfam" id="PF00486">
    <property type="entry name" value="Trans_reg_C"/>
    <property type="match status" value="1"/>
</dbReference>
<dbReference type="GO" id="GO:0000976">
    <property type="term" value="F:transcription cis-regulatory region binding"/>
    <property type="evidence" value="ECO:0007669"/>
    <property type="project" value="TreeGrafter"/>
</dbReference>
<dbReference type="InterPro" id="IPR001789">
    <property type="entry name" value="Sig_transdc_resp-reg_receiver"/>
</dbReference>
<dbReference type="PROSITE" id="PS51755">
    <property type="entry name" value="OMPR_PHOB"/>
    <property type="match status" value="1"/>
</dbReference>
<dbReference type="Gene3D" id="3.40.50.2300">
    <property type="match status" value="1"/>
</dbReference>
<accession>A0A0R2CNX2</accession>
<feature type="domain" description="OmpR/PhoB-type" evidence="10">
    <location>
        <begin position="129"/>
        <end position="228"/>
    </location>
</feature>
<dbReference type="InterPro" id="IPR001867">
    <property type="entry name" value="OmpR/PhoB-type_DNA-bd"/>
</dbReference>
<evidence type="ECO:0000256" key="1">
    <source>
        <dbReference type="ARBA" id="ARBA00022553"/>
    </source>
</evidence>
<dbReference type="GO" id="GO:0000156">
    <property type="term" value="F:phosphorelay response regulator activity"/>
    <property type="evidence" value="ECO:0007669"/>
    <property type="project" value="TreeGrafter"/>
</dbReference>
<keyword evidence="3" id="KW-0805">Transcription regulation</keyword>
<evidence type="ECO:0000256" key="2">
    <source>
        <dbReference type="ARBA" id="ARBA00023012"/>
    </source>
</evidence>
<feature type="DNA-binding region" description="OmpR/PhoB-type" evidence="8">
    <location>
        <begin position="129"/>
        <end position="228"/>
    </location>
</feature>
<dbReference type="Gene3D" id="6.10.250.690">
    <property type="match status" value="1"/>
</dbReference>
<evidence type="ECO:0000259" key="10">
    <source>
        <dbReference type="PROSITE" id="PS51755"/>
    </source>
</evidence>
<evidence type="ECO:0000256" key="6">
    <source>
        <dbReference type="ARBA" id="ARBA00023163"/>
    </source>
</evidence>
<dbReference type="AlphaFoldDB" id="A0A0R2CNX2"/>
<evidence type="ECO:0000256" key="4">
    <source>
        <dbReference type="ARBA" id="ARBA00023125"/>
    </source>
</evidence>
<dbReference type="RefSeq" id="WP_054669386.1">
    <property type="nucleotide sequence ID" value="NZ_AYZR01000008.1"/>
</dbReference>
<dbReference type="SMART" id="SM00862">
    <property type="entry name" value="Trans_reg_C"/>
    <property type="match status" value="1"/>
</dbReference>
<dbReference type="EMBL" id="AYZR01000008">
    <property type="protein sequence ID" value="KRM93455.1"/>
    <property type="molecule type" value="Genomic_DNA"/>
</dbReference>
<evidence type="ECO:0000259" key="9">
    <source>
        <dbReference type="PROSITE" id="PS50110"/>
    </source>
</evidence>
<dbReference type="FunFam" id="1.10.10.10:FF:000018">
    <property type="entry name" value="DNA-binding response regulator ResD"/>
    <property type="match status" value="1"/>
</dbReference>
<feature type="modified residue" description="4-aspartylphosphate" evidence="7">
    <location>
        <position position="52"/>
    </location>
</feature>
<comment type="caution">
    <text evidence="11">The sequence shown here is derived from an EMBL/GenBank/DDBJ whole genome shotgun (WGS) entry which is preliminary data.</text>
</comment>
<dbReference type="GO" id="GO:0032993">
    <property type="term" value="C:protein-DNA complex"/>
    <property type="evidence" value="ECO:0007669"/>
    <property type="project" value="TreeGrafter"/>
</dbReference>
<reference evidence="11" key="1">
    <citation type="journal article" date="2015" name="Genome Announc.">
        <title>Expanding the biotechnology potential of lactobacilli through comparative genomics of 213 strains and associated genera.</title>
        <authorList>
            <person name="Sun Z."/>
            <person name="Harris H.M."/>
            <person name="McCann A."/>
            <person name="Guo C."/>
            <person name="Argimon S."/>
            <person name="Zhang W."/>
            <person name="Yang X."/>
            <person name="Jeffery I.B."/>
            <person name="Cooney J.C."/>
            <person name="Kagawa T.F."/>
            <person name="Liu W."/>
            <person name="Song Y."/>
            <person name="Salvetti E."/>
            <person name="Wrobel A."/>
            <person name="Rasinkangas P."/>
            <person name="Parkhill J."/>
            <person name="Rea M.C."/>
            <person name="O'Sullivan O."/>
            <person name="Ritari J."/>
            <person name="Douillard F.P."/>
            <person name="Paul Ross R."/>
            <person name="Yang R."/>
            <person name="Briner A.E."/>
            <person name="Felis G.E."/>
            <person name="de Vos W.M."/>
            <person name="Barrangou R."/>
            <person name="Klaenhammer T.R."/>
            <person name="Caufield P.W."/>
            <person name="Cui Y."/>
            <person name="Zhang H."/>
            <person name="O'Toole P.W."/>
        </authorList>
    </citation>
    <scope>NUCLEOTIDE SEQUENCE [LARGE SCALE GENOMIC DNA]</scope>
    <source>
        <strain evidence="11">DSM 24302</strain>
    </source>
</reference>
<dbReference type="Pfam" id="PF00072">
    <property type="entry name" value="Response_reg"/>
    <property type="match status" value="1"/>
</dbReference>
<evidence type="ECO:0000256" key="3">
    <source>
        <dbReference type="ARBA" id="ARBA00023015"/>
    </source>
</evidence>
<dbReference type="CDD" id="cd00383">
    <property type="entry name" value="trans_reg_C"/>
    <property type="match status" value="1"/>
</dbReference>
<evidence type="ECO:0000256" key="7">
    <source>
        <dbReference type="PROSITE-ProRule" id="PRU00169"/>
    </source>
</evidence>
<protein>
    <submittedName>
        <fullName evidence="11">Winged helix family two component transcriptional regulator</fullName>
    </submittedName>
</protein>
<dbReference type="Proteomes" id="UP000051256">
    <property type="component" value="Unassembled WGS sequence"/>
</dbReference>
<dbReference type="GO" id="GO:0005829">
    <property type="term" value="C:cytosol"/>
    <property type="evidence" value="ECO:0007669"/>
    <property type="project" value="TreeGrafter"/>
</dbReference>
<evidence type="ECO:0000313" key="12">
    <source>
        <dbReference type="Proteomes" id="UP000051256"/>
    </source>
</evidence>
<dbReference type="GO" id="GO:0006355">
    <property type="term" value="P:regulation of DNA-templated transcription"/>
    <property type="evidence" value="ECO:0007669"/>
    <property type="project" value="InterPro"/>
</dbReference>
<dbReference type="SMART" id="SM00448">
    <property type="entry name" value="REC"/>
    <property type="match status" value="1"/>
</dbReference>
<dbReference type="PROSITE" id="PS50110">
    <property type="entry name" value="RESPONSE_REGULATORY"/>
    <property type="match status" value="1"/>
</dbReference>
<keyword evidence="12" id="KW-1185">Reference proteome</keyword>
<name>A0A0R2CNX2_9LACO</name>
<keyword evidence="6" id="KW-0804">Transcription</keyword>
<dbReference type="SUPFAM" id="SSF52172">
    <property type="entry name" value="CheY-like"/>
    <property type="match status" value="1"/>
</dbReference>
<proteinExistence type="predicted"/>
<dbReference type="STRING" id="1423802.FC56_GL000167"/>
<evidence type="ECO:0000256" key="5">
    <source>
        <dbReference type="ARBA" id="ARBA00023159"/>
    </source>
</evidence>
<keyword evidence="1 7" id="KW-0597">Phosphoprotein</keyword>
<gene>
    <name evidence="11" type="ORF">FC56_GL000167</name>
</gene>
<dbReference type="InterPro" id="IPR011006">
    <property type="entry name" value="CheY-like_superfamily"/>
</dbReference>
<organism evidence="11 12">
    <name type="scientific">Lentilactobacillus senioris DSM 24302 = JCM 17472</name>
    <dbReference type="NCBI Taxonomy" id="1423802"/>
    <lineage>
        <taxon>Bacteria</taxon>
        <taxon>Bacillati</taxon>
        <taxon>Bacillota</taxon>
        <taxon>Bacilli</taxon>
        <taxon>Lactobacillales</taxon>
        <taxon>Lactobacillaceae</taxon>
        <taxon>Lentilactobacillus</taxon>
    </lineage>
</organism>
<keyword evidence="4 8" id="KW-0238">DNA-binding</keyword>
<dbReference type="FunFam" id="3.40.50.2300:FF:000001">
    <property type="entry name" value="DNA-binding response regulator PhoB"/>
    <property type="match status" value="1"/>
</dbReference>
<dbReference type="InterPro" id="IPR036388">
    <property type="entry name" value="WH-like_DNA-bd_sf"/>
</dbReference>
<dbReference type="InterPro" id="IPR039420">
    <property type="entry name" value="WalR-like"/>
</dbReference>
<dbReference type="PANTHER" id="PTHR48111">
    <property type="entry name" value="REGULATOR OF RPOS"/>
    <property type="match status" value="1"/>
</dbReference>
<feature type="domain" description="Response regulatory" evidence="9">
    <location>
        <begin position="3"/>
        <end position="117"/>
    </location>
</feature>
<evidence type="ECO:0000256" key="8">
    <source>
        <dbReference type="PROSITE-ProRule" id="PRU01091"/>
    </source>
</evidence>
<evidence type="ECO:0000313" key="11">
    <source>
        <dbReference type="EMBL" id="KRM93455.1"/>
    </source>
</evidence>
<dbReference type="PANTHER" id="PTHR48111:SF73">
    <property type="entry name" value="ALKALINE PHOSPHATASE SYNTHESIS TRANSCRIPTIONAL REGULATORY PROTEIN PHOP"/>
    <property type="match status" value="1"/>
</dbReference>
<dbReference type="PATRIC" id="fig|1423802.4.peg.169"/>